<comment type="subcellular location">
    <subcellularLocation>
        <location evidence="1">Endoplasmic reticulum</location>
    </subcellularLocation>
</comment>
<dbReference type="PANTHER" id="PTHR15414:SF5">
    <property type="entry name" value="PROTEIN OS-9"/>
    <property type="match status" value="1"/>
</dbReference>
<organism evidence="7 8">
    <name type="scientific">Pristionchus mayeri</name>
    <dbReference type="NCBI Taxonomy" id="1317129"/>
    <lineage>
        <taxon>Eukaryota</taxon>
        <taxon>Metazoa</taxon>
        <taxon>Ecdysozoa</taxon>
        <taxon>Nematoda</taxon>
        <taxon>Chromadorea</taxon>
        <taxon>Rhabditida</taxon>
        <taxon>Rhabditina</taxon>
        <taxon>Diplogasteromorpha</taxon>
        <taxon>Diplogasteroidea</taxon>
        <taxon>Neodiplogasteridae</taxon>
        <taxon>Pristionchus</taxon>
    </lineage>
</organism>
<proteinExistence type="predicted"/>
<dbReference type="InterPro" id="IPR045149">
    <property type="entry name" value="OS-9-like"/>
</dbReference>
<dbReference type="Pfam" id="PF07915">
    <property type="entry name" value="PRKCSH"/>
    <property type="match status" value="1"/>
</dbReference>
<evidence type="ECO:0000256" key="3">
    <source>
        <dbReference type="ARBA" id="ARBA00022824"/>
    </source>
</evidence>
<dbReference type="GO" id="GO:0030968">
    <property type="term" value="P:endoplasmic reticulum unfolded protein response"/>
    <property type="evidence" value="ECO:0007669"/>
    <property type="project" value="InterPro"/>
</dbReference>
<evidence type="ECO:0000256" key="5">
    <source>
        <dbReference type="SAM" id="SignalP"/>
    </source>
</evidence>
<dbReference type="GO" id="GO:0005788">
    <property type="term" value="C:endoplasmic reticulum lumen"/>
    <property type="evidence" value="ECO:0007669"/>
    <property type="project" value="TreeGrafter"/>
</dbReference>
<feature type="signal peptide" evidence="5">
    <location>
        <begin position="1"/>
        <end position="24"/>
    </location>
</feature>
<dbReference type="SUPFAM" id="SSF50911">
    <property type="entry name" value="Mannose 6-phosphate receptor domain"/>
    <property type="match status" value="1"/>
</dbReference>
<dbReference type="GO" id="GO:0030970">
    <property type="term" value="P:retrograde protein transport, ER to cytosol"/>
    <property type="evidence" value="ECO:0007669"/>
    <property type="project" value="TreeGrafter"/>
</dbReference>
<dbReference type="PROSITE" id="PS51914">
    <property type="entry name" value="MRH"/>
    <property type="match status" value="1"/>
</dbReference>
<keyword evidence="2 5" id="KW-0732">Signal</keyword>
<dbReference type="AlphaFoldDB" id="A0AAN4ZSZ2"/>
<name>A0AAN4ZSZ2_9BILA</name>
<feature type="domain" description="MRH" evidence="6">
    <location>
        <begin position="103"/>
        <end position="223"/>
    </location>
</feature>
<dbReference type="PANTHER" id="PTHR15414">
    <property type="entry name" value="OS-9-RELATED"/>
    <property type="match status" value="1"/>
</dbReference>
<evidence type="ECO:0000256" key="2">
    <source>
        <dbReference type="ARBA" id="ARBA00022729"/>
    </source>
</evidence>
<dbReference type="Gene3D" id="2.70.130.10">
    <property type="entry name" value="Mannose-6-phosphate receptor binding domain"/>
    <property type="match status" value="1"/>
</dbReference>
<protein>
    <recommendedName>
        <fullName evidence="6">MRH domain-containing protein</fullName>
    </recommendedName>
</protein>
<sequence length="744" mass="85628">FRMTRKFDHVSLFFLLLRLLLVEGSLDFFELNNAQYEFNIDTKPRIFDEIPDDNDTLITISNKHGQMFVCNLPERPTPEEKDLLSGSSVNPLIAAELITKNLLQCIKLKSGWWTYTLCPRKSITQSHGKEGDADFVSNSLGLFTGKYAMPTTMTASEGDKLLYLEERYAMGAVCDITNTPRTTVVHYTCEPLYSAKDAMIYAVDEEASCEYKVEVRTGALCSIPQFQPPKPPQTQPIKCAPLLSAAAAAKLSKVDDTKKKNREKAVRELAAIKTEYEETKIRRWSIERRRMEGNDEGFDLKMRDMDEEYIELTRDQLEWNIIAKTGEEPTPETKETIHALLDNMEAIETAQVHYDSIADEDRANLWHYFHHPKWRSDGFPLLLDEVDFRNGFIAHVNELLFDRMTEKQSERLHRMIQFGRPSRLDAVILVIGVQPFKLTLTQSLAAALGRVLTGTDVGKLTPTEVVEMRLDEMEKRIREANRYSTKRPSYGDLLDVFSVFWAIAKVDEVNPLRNDRTWMGETARLETITVAETVDRLLRAWEFYEVQDLAEQYESDLLASLPDVEKKYAKHSKDIDRFRRTGGDFGRYLELSERERDPVKRKETLQDIVQKLEFGGMGSLEFTKSFHEEFARRQLIAKARRKIPPPSLTAKFINDLGHDHAVAVFRDNIDARAVMEQLEHAGLSGETVKLQIHLKEGQTLSPEDDKIIQEMIAREMAEARTREQAKQRARAYDYVYKDDDLQLV</sequence>
<comment type="caution">
    <text evidence="7">The sequence shown here is derived from an EMBL/GenBank/DDBJ whole genome shotgun (WGS) entry which is preliminary data.</text>
</comment>
<gene>
    <name evidence="7" type="ORF">PMAYCL1PPCAC_14503</name>
</gene>
<evidence type="ECO:0000313" key="7">
    <source>
        <dbReference type="EMBL" id="GMR44308.1"/>
    </source>
</evidence>
<evidence type="ECO:0000313" key="8">
    <source>
        <dbReference type="Proteomes" id="UP001328107"/>
    </source>
</evidence>
<feature type="chain" id="PRO_5042960336" description="MRH domain-containing protein" evidence="5">
    <location>
        <begin position="25"/>
        <end position="744"/>
    </location>
</feature>
<accession>A0AAN4ZSZ2</accession>
<dbReference type="InterPro" id="IPR044865">
    <property type="entry name" value="MRH_dom"/>
</dbReference>
<dbReference type="Proteomes" id="UP001328107">
    <property type="component" value="Unassembled WGS sequence"/>
</dbReference>
<keyword evidence="8" id="KW-1185">Reference proteome</keyword>
<feature type="non-terminal residue" evidence="7">
    <location>
        <position position="1"/>
    </location>
</feature>
<reference evidence="8" key="1">
    <citation type="submission" date="2022-10" db="EMBL/GenBank/DDBJ databases">
        <title>Genome assembly of Pristionchus species.</title>
        <authorList>
            <person name="Yoshida K."/>
            <person name="Sommer R.J."/>
        </authorList>
    </citation>
    <scope>NUCLEOTIDE SEQUENCE [LARGE SCALE GENOMIC DNA]</scope>
    <source>
        <strain evidence="8">RS5460</strain>
    </source>
</reference>
<evidence type="ECO:0000256" key="1">
    <source>
        <dbReference type="ARBA" id="ARBA00004240"/>
    </source>
</evidence>
<dbReference type="EMBL" id="BTRK01000003">
    <property type="protein sequence ID" value="GMR44308.1"/>
    <property type="molecule type" value="Genomic_DNA"/>
</dbReference>
<keyword evidence="3" id="KW-0256">Endoplasmic reticulum</keyword>
<evidence type="ECO:0000256" key="4">
    <source>
        <dbReference type="ARBA" id="ARBA00023157"/>
    </source>
</evidence>
<keyword evidence="4" id="KW-1015">Disulfide bond</keyword>
<dbReference type="InterPro" id="IPR009011">
    <property type="entry name" value="Man6P_isomerase_rcpt-bd_dom_sf"/>
</dbReference>
<dbReference type="InterPro" id="IPR012913">
    <property type="entry name" value="OS9-like_dom"/>
</dbReference>
<evidence type="ECO:0000259" key="6">
    <source>
        <dbReference type="PROSITE" id="PS51914"/>
    </source>
</evidence>